<dbReference type="CDD" id="cd01949">
    <property type="entry name" value="GGDEF"/>
    <property type="match status" value="1"/>
</dbReference>
<evidence type="ECO:0000313" key="3">
    <source>
        <dbReference type="EMBL" id="ADR37280.1"/>
    </source>
</evidence>
<dbReference type="Pfam" id="PF00990">
    <property type="entry name" value="GGDEF"/>
    <property type="match status" value="1"/>
</dbReference>
<dbReference type="eggNOG" id="COG2203">
    <property type="taxonomic scope" value="Bacteria"/>
</dbReference>
<dbReference type="InterPro" id="IPR050469">
    <property type="entry name" value="Diguanylate_Cyclase"/>
</dbReference>
<dbReference type="GO" id="GO:0043709">
    <property type="term" value="P:cell adhesion involved in single-species biofilm formation"/>
    <property type="evidence" value="ECO:0007669"/>
    <property type="project" value="TreeGrafter"/>
</dbReference>
<accession>E4U9W6</accession>
<name>E4U9W6_OCEP5</name>
<sequence length="731" mass="82226" precursor="true">MYTIRKMRGPWVPVLIVVLLLLLGYWTESMTFGAFAVFMAAWFWGGLAGLGAAAVTWLMYLGHGLSDRTMLLDALGLAFVAVGGHLLKRRADALSLRQARIRGSLRAILHASKRVARFEDPDELLRRAPRFFEEGPARGACVLRVEDDEVRVESGDCRPEEWREPLLRASQSDEPLYLDGGGRGPYRFLVPMCDRYVLCVEPAGPLEEDERDLITAFANLVCLVRRRLQENREAEQFSRLMTALASSRSLTEASEKVIQLLLPVLGASSGLVVIFRGGRFEPLAMVGRIPEAERELLENGLPAGWGGVWRSYIQRRPLFIDDYGAFDLKVDSVYEAGVKSLAFVPVSGERRARIVLVIQDEKVRSWEDEERDFLVLVARGLGLMAEQFLTRERMNALLRLEREVFDSPIELAYDRLLAYAVRLVPGGEAGSLLVRTPEDDFRYTASLGYEQEGLKKIRFSLEDVRDVWYGAGEEAWSRGEPRVFSAVEQDIAEVSYKTAPIEVIDQAGRVREIKANLCLPIVYQGEVLAVLNIESFSDPEAFDDESIEAARFFAQQAALLLHEQHYRNLLERAAHTDPLTGLPNRRAFDREFTVMWQSAERYGYPLSILVMDLSRFKEVNDRYGHAAGDQVLVRVGRVLSEITRNGDRIFRWGGDEFAVLMPHTALLGAVRAAERYARAIEQVCVETTCVGVNIGAAAFPEDTRDPSELIKLADARMYQAKRSGLVVEPRS</sequence>
<dbReference type="SUPFAM" id="SSF55073">
    <property type="entry name" value="Nucleotide cyclase"/>
    <property type="match status" value="1"/>
</dbReference>
<dbReference type="SMART" id="SM00065">
    <property type="entry name" value="GAF"/>
    <property type="match status" value="2"/>
</dbReference>
<dbReference type="PROSITE" id="PS50887">
    <property type="entry name" value="GGDEF"/>
    <property type="match status" value="1"/>
</dbReference>
<dbReference type="PANTHER" id="PTHR45138">
    <property type="entry name" value="REGULATORY COMPONENTS OF SENSORY TRANSDUCTION SYSTEM"/>
    <property type="match status" value="1"/>
</dbReference>
<dbReference type="FunFam" id="3.30.70.270:FF:000001">
    <property type="entry name" value="Diguanylate cyclase domain protein"/>
    <property type="match status" value="1"/>
</dbReference>
<keyword evidence="1" id="KW-0812">Transmembrane</keyword>
<organism evidence="3 4">
    <name type="scientific">Oceanithermus profundus (strain DSM 14977 / NBRC 100410 / VKM B-2274 / 506)</name>
    <dbReference type="NCBI Taxonomy" id="670487"/>
    <lineage>
        <taxon>Bacteria</taxon>
        <taxon>Thermotogati</taxon>
        <taxon>Deinococcota</taxon>
        <taxon>Deinococci</taxon>
        <taxon>Thermales</taxon>
        <taxon>Thermaceae</taxon>
        <taxon>Oceanithermus</taxon>
    </lineage>
</organism>
<dbReference type="SUPFAM" id="SSF55781">
    <property type="entry name" value="GAF domain-like"/>
    <property type="match status" value="2"/>
</dbReference>
<evidence type="ECO:0000259" key="2">
    <source>
        <dbReference type="PROSITE" id="PS50887"/>
    </source>
</evidence>
<dbReference type="InterPro" id="IPR000160">
    <property type="entry name" value="GGDEF_dom"/>
</dbReference>
<dbReference type="InterPro" id="IPR029787">
    <property type="entry name" value="Nucleotide_cyclase"/>
</dbReference>
<dbReference type="Proteomes" id="UP000008722">
    <property type="component" value="Chromosome"/>
</dbReference>
<dbReference type="SMART" id="SM00267">
    <property type="entry name" value="GGDEF"/>
    <property type="match status" value="1"/>
</dbReference>
<dbReference type="AlphaFoldDB" id="E4U9W6"/>
<keyword evidence="1" id="KW-0472">Membrane</keyword>
<dbReference type="KEGG" id="opr:Ocepr_1828"/>
<gene>
    <name evidence="3" type="ordered locus">Ocepr_1828</name>
</gene>
<keyword evidence="4" id="KW-1185">Reference proteome</keyword>
<reference evidence="4" key="1">
    <citation type="submission" date="2010-11" db="EMBL/GenBank/DDBJ databases">
        <title>The complete sequence of chromosome of Oceanithermus profundus DSM 14977.</title>
        <authorList>
            <consortium name="US DOE Joint Genome Institute (JGI-PGF)"/>
            <person name="Lucas S."/>
            <person name="Copeland A."/>
            <person name="Lapidus A."/>
            <person name="Bruce D."/>
            <person name="Goodwin L."/>
            <person name="Pitluck S."/>
            <person name="Kyrpides N."/>
            <person name="Mavromatis K."/>
            <person name="Pagani I."/>
            <person name="Ivanova N."/>
            <person name="Zhang X."/>
            <person name="Brettin T."/>
            <person name="Detter J.C."/>
            <person name="Tapia R."/>
            <person name="Han C."/>
            <person name="Land M."/>
            <person name="Hauser L."/>
            <person name="Markowitz V."/>
            <person name="Cheng J.-F."/>
            <person name="Hugenholtz P."/>
            <person name="Woyke T."/>
            <person name="Wu D."/>
            <person name="Tindall B."/>
            <person name="Faehnrich R."/>
            <person name="Brambilla E."/>
            <person name="Klenk H.-P."/>
            <person name="Eisen J.A."/>
        </authorList>
    </citation>
    <scope>NUCLEOTIDE SEQUENCE [LARGE SCALE GENOMIC DNA]</scope>
    <source>
        <strain evidence="4">DSM 14977 / NBRC 100410 / VKM B-2274 / 506</strain>
    </source>
</reference>
<dbReference type="eggNOG" id="COG2199">
    <property type="taxonomic scope" value="Bacteria"/>
</dbReference>
<feature type="transmembrane region" description="Helical" evidence="1">
    <location>
        <begin position="9"/>
        <end position="26"/>
    </location>
</feature>
<dbReference type="Gene3D" id="3.30.70.270">
    <property type="match status" value="1"/>
</dbReference>
<dbReference type="GO" id="GO:0005886">
    <property type="term" value="C:plasma membrane"/>
    <property type="evidence" value="ECO:0007669"/>
    <property type="project" value="TreeGrafter"/>
</dbReference>
<feature type="domain" description="GGDEF" evidence="2">
    <location>
        <begin position="604"/>
        <end position="731"/>
    </location>
</feature>
<keyword evidence="1" id="KW-1133">Transmembrane helix</keyword>
<dbReference type="PANTHER" id="PTHR45138:SF9">
    <property type="entry name" value="DIGUANYLATE CYCLASE DGCM-RELATED"/>
    <property type="match status" value="1"/>
</dbReference>
<dbReference type="InterPro" id="IPR003018">
    <property type="entry name" value="GAF"/>
</dbReference>
<dbReference type="InterPro" id="IPR029016">
    <property type="entry name" value="GAF-like_dom_sf"/>
</dbReference>
<dbReference type="GO" id="GO:0052621">
    <property type="term" value="F:diguanylate cyclase activity"/>
    <property type="evidence" value="ECO:0007669"/>
    <property type="project" value="TreeGrafter"/>
</dbReference>
<dbReference type="EMBL" id="CP002361">
    <property type="protein sequence ID" value="ADR37280.1"/>
    <property type="molecule type" value="Genomic_DNA"/>
</dbReference>
<dbReference type="InterPro" id="IPR043128">
    <property type="entry name" value="Rev_trsase/Diguanyl_cyclase"/>
</dbReference>
<dbReference type="STRING" id="670487.Ocepr_1828"/>
<protein>
    <submittedName>
        <fullName evidence="3">Diguanylate cyclase with GAF sensor</fullName>
    </submittedName>
</protein>
<dbReference type="NCBIfam" id="TIGR00254">
    <property type="entry name" value="GGDEF"/>
    <property type="match status" value="1"/>
</dbReference>
<evidence type="ECO:0000256" key="1">
    <source>
        <dbReference type="SAM" id="Phobius"/>
    </source>
</evidence>
<dbReference type="GO" id="GO:1902201">
    <property type="term" value="P:negative regulation of bacterial-type flagellum-dependent cell motility"/>
    <property type="evidence" value="ECO:0007669"/>
    <property type="project" value="TreeGrafter"/>
</dbReference>
<dbReference type="Gene3D" id="3.30.450.40">
    <property type="match status" value="2"/>
</dbReference>
<feature type="transmembrane region" description="Helical" evidence="1">
    <location>
        <begin position="70"/>
        <end position="87"/>
    </location>
</feature>
<dbReference type="Pfam" id="PF13185">
    <property type="entry name" value="GAF_2"/>
    <property type="match status" value="2"/>
</dbReference>
<proteinExistence type="predicted"/>
<reference evidence="3 4" key="2">
    <citation type="journal article" date="2011" name="Stand. Genomic Sci.">
        <title>Complete genome sequence of Oceanithermus profundus type strain (506).</title>
        <authorList>
            <person name="Pati A."/>
            <person name="Zhang X."/>
            <person name="Lapidus A."/>
            <person name="Nolan M."/>
            <person name="Lucas S."/>
            <person name="Del Rio T.G."/>
            <person name="Tice H."/>
            <person name="Cheng J.F."/>
            <person name="Tapia R."/>
            <person name="Han C."/>
            <person name="Goodwin L."/>
            <person name="Pitluck S."/>
            <person name="Liolios K."/>
            <person name="Pagani I."/>
            <person name="Ivanova N."/>
            <person name="Mavromatis K."/>
            <person name="Chen A."/>
            <person name="Palaniappan K."/>
            <person name="Hauser L."/>
            <person name="Jeffries C.D."/>
            <person name="Brambilla E.M."/>
            <person name="Rohl A."/>
            <person name="Mwirichia R."/>
            <person name="Rohde M."/>
            <person name="Tindall B.J."/>
            <person name="Sikorski J."/>
            <person name="Wirth R."/>
            <person name="Goker M."/>
            <person name="Woyke T."/>
            <person name="Detter J.C."/>
            <person name="Bristow J."/>
            <person name="Eisen J.A."/>
            <person name="Markowitz V."/>
            <person name="Hugenholtz P."/>
            <person name="Kyrpides N.C."/>
            <person name="Klenk H.P."/>
            <person name="Land M."/>
        </authorList>
    </citation>
    <scope>NUCLEOTIDE SEQUENCE [LARGE SCALE GENOMIC DNA]</scope>
    <source>
        <strain evidence="4">DSM 14977 / NBRC 100410 / VKM B-2274 / 506</strain>
    </source>
</reference>
<dbReference type="OrthoDB" id="9805474at2"/>
<feature type="transmembrane region" description="Helical" evidence="1">
    <location>
        <begin position="32"/>
        <end position="58"/>
    </location>
</feature>
<dbReference type="HOGENOM" id="CLU_370856_0_0_0"/>
<evidence type="ECO:0000313" key="4">
    <source>
        <dbReference type="Proteomes" id="UP000008722"/>
    </source>
</evidence>